<dbReference type="EMBL" id="JAKEKT020000003">
    <property type="protein sequence ID" value="KAL1650887.1"/>
    <property type="molecule type" value="Genomic_DNA"/>
</dbReference>
<comment type="caution">
    <text evidence="2">The sequence shown here is derived from an EMBL/GenBank/DDBJ whole genome shotgun (WGS) entry which is preliminary data.</text>
</comment>
<feature type="compositionally biased region" description="Basic and acidic residues" evidence="1">
    <location>
        <begin position="188"/>
        <end position="204"/>
    </location>
</feature>
<name>A0ABR3U473_9PEZI</name>
<gene>
    <name evidence="2" type="ORF">SLS58_001006</name>
</gene>
<evidence type="ECO:0000313" key="3">
    <source>
        <dbReference type="Proteomes" id="UP001521184"/>
    </source>
</evidence>
<protein>
    <submittedName>
        <fullName evidence="2">Uncharacterized protein</fullName>
    </submittedName>
</protein>
<feature type="region of interest" description="Disordered" evidence="1">
    <location>
        <begin position="113"/>
        <end position="156"/>
    </location>
</feature>
<dbReference type="Proteomes" id="UP001521184">
    <property type="component" value="Unassembled WGS sequence"/>
</dbReference>
<reference evidence="2 3" key="1">
    <citation type="journal article" date="2023" name="Plant Dis.">
        <title>First Report of Diplodia intermedia Causing Canker and Dieback Diseases on Apple Trees in Canada.</title>
        <authorList>
            <person name="Ellouze W."/>
            <person name="Ilyukhin E."/>
            <person name="Sulman M."/>
            <person name="Ali S."/>
        </authorList>
    </citation>
    <scope>NUCLEOTIDE SEQUENCE [LARGE SCALE GENOMIC DNA]</scope>
    <source>
        <strain evidence="2 3">M45-28</strain>
    </source>
</reference>
<organism evidence="2 3">
    <name type="scientific">Diplodia intermedia</name>
    <dbReference type="NCBI Taxonomy" id="856260"/>
    <lineage>
        <taxon>Eukaryota</taxon>
        <taxon>Fungi</taxon>
        <taxon>Dikarya</taxon>
        <taxon>Ascomycota</taxon>
        <taxon>Pezizomycotina</taxon>
        <taxon>Dothideomycetes</taxon>
        <taxon>Dothideomycetes incertae sedis</taxon>
        <taxon>Botryosphaeriales</taxon>
        <taxon>Botryosphaeriaceae</taxon>
        <taxon>Diplodia</taxon>
    </lineage>
</organism>
<evidence type="ECO:0000256" key="1">
    <source>
        <dbReference type="SAM" id="MobiDB-lite"/>
    </source>
</evidence>
<accession>A0ABR3U473</accession>
<proteinExistence type="predicted"/>
<feature type="region of interest" description="Disordered" evidence="1">
    <location>
        <begin position="185"/>
        <end position="211"/>
    </location>
</feature>
<keyword evidence="3" id="KW-1185">Reference proteome</keyword>
<sequence>MATGADDDVVVSTVRGDVRGMRYPHILNHISTYTIPSIDEVLNLYHEFQSPSDYVLDLEPSYSDSCRPDVRPAQHKDDHDSIVASIARAYAGTNGPEVIGPGSQLYNVRDTYSSGTCTQSRSDDGASSSSHGGSGSHTIHRKGSWESTPSMTDSDDSAYLSTIFEEPEPPELGVDVDIVKPAFRARRQRDIVVSRDTKTKRDGAGMRSNRV</sequence>
<evidence type="ECO:0000313" key="2">
    <source>
        <dbReference type="EMBL" id="KAL1650887.1"/>
    </source>
</evidence>